<evidence type="ECO:0008006" key="4">
    <source>
        <dbReference type="Google" id="ProtNLM"/>
    </source>
</evidence>
<feature type="transmembrane region" description="Helical" evidence="1">
    <location>
        <begin position="103"/>
        <end position="127"/>
    </location>
</feature>
<feature type="transmembrane region" description="Helical" evidence="1">
    <location>
        <begin position="373"/>
        <end position="392"/>
    </location>
</feature>
<keyword evidence="1" id="KW-0472">Membrane</keyword>
<accession>A0AAQ1SSU5</accession>
<feature type="transmembrane region" description="Helical" evidence="1">
    <location>
        <begin position="75"/>
        <end position="91"/>
    </location>
</feature>
<evidence type="ECO:0000256" key="1">
    <source>
        <dbReference type="SAM" id="Phobius"/>
    </source>
</evidence>
<name>A0AAQ1SSU5_9PSED</name>
<keyword evidence="1" id="KW-1133">Transmembrane helix</keyword>
<protein>
    <recommendedName>
        <fullName evidence="4">O-antigen ligase like membrane protein</fullName>
    </recommendedName>
</protein>
<dbReference type="Proteomes" id="UP000294335">
    <property type="component" value="Unassembled WGS sequence"/>
</dbReference>
<feature type="transmembrane region" description="Helical" evidence="1">
    <location>
        <begin position="26"/>
        <end position="44"/>
    </location>
</feature>
<dbReference type="EMBL" id="OPYN01000074">
    <property type="protein sequence ID" value="SPO60143.1"/>
    <property type="molecule type" value="Genomic_DNA"/>
</dbReference>
<reference evidence="2 3" key="1">
    <citation type="submission" date="2018-02" db="EMBL/GenBank/DDBJ databases">
        <authorList>
            <person name="Dubost A."/>
        </authorList>
    </citation>
    <scope>NUCLEOTIDE SEQUENCE [LARGE SCALE GENOMIC DNA]</scope>
    <source>
        <strain evidence="3">JV551A3</strain>
    </source>
</reference>
<feature type="transmembrane region" description="Helical" evidence="1">
    <location>
        <begin position="51"/>
        <end position="69"/>
    </location>
</feature>
<feature type="transmembrane region" description="Helical" evidence="1">
    <location>
        <begin position="399"/>
        <end position="414"/>
    </location>
</feature>
<gene>
    <name evidence="2" type="ORF">JV551A3_V1_740076</name>
</gene>
<comment type="caution">
    <text evidence="2">The sequence shown here is derived from an EMBL/GenBank/DDBJ whole genome shotgun (WGS) entry which is preliminary data.</text>
</comment>
<organism evidence="2 3">
    <name type="scientific">Pseudomonas inefficax</name>
    <dbReference type="NCBI Taxonomy" id="2078786"/>
    <lineage>
        <taxon>Bacteria</taxon>
        <taxon>Pseudomonadati</taxon>
        <taxon>Pseudomonadota</taxon>
        <taxon>Gammaproteobacteria</taxon>
        <taxon>Pseudomonadales</taxon>
        <taxon>Pseudomonadaceae</taxon>
        <taxon>Pseudomonas</taxon>
    </lineage>
</organism>
<keyword evidence="3" id="KW-1185">Reference proteome</keyword>
<feature type="transmembrane region" description="Helical" evidence="1">
    <location>
        <begin position="235"/>
        <end position="254"/>
    </location>
</feature>
<sequence>MLAPLFALCAWVTLNPYFLWNSLRHMAIAGMLSGCLAIGAFLLGDRPRRREVPGFILICLFVLYISMLPKLDGSTTRWYFVLPTIFALAVFSDQRRGKVLQWFAWFFAVSLIPGIVVSLCKIAGLTVHMDHLPLLNPVMAEAGGVYLHAPGALLLSGNHVSLPWGGELYRLCAMYDEPGMVGTVSAFLLAGNRFRLKPFPFLIIFVGGVLSFSLAFIVMATIGFLFRLMQARSPLTLLPLAILGLFGLLVLGIIKPDGPDRQPTAPTPARTNALDPSTSTRQALVIPLDEYATSSASSDAPVSAAPIAVQPPEPDQQLRQTEYINNRSLPEMDKLFTRYLDADTRTLLFGMGADSSVVYGGVSQVVTRILTDFGLIGAVLFALAMISLTLAITHNAKRRLWVLLFFGLFALSIYQRPIVWMPYAFTMFICSSTLAGRRKSASEVQPAS</sequence>
<evidence type="ECO:0000313" key="3">
    <source>
        <dbReference type="Proteomes" id="UP000294335"/>
    </source>
</evidence>
<proteinExistence type="predicted"/>
<dbReference type="AlphaFoldDB" id="A0AAQ1SSU5"/>
<evidence type="ECO:0000313" key="2">
    <source>
        <dbReference type="EMBL" id="SPO60143.1"/>
    </source>
</evidence>
<keyword evidence="1" id="KW-0812">Transmembrane</keyword>
<feature type="transmembrane region" description="Helical" evidence="1">
    <location>
        <begin position="201"/>
        <end position="226"/>
    </location>
</feature>